<dbReference type="Pfam" id="PF03372">
    <property type="entry name" value="Exo_endo_phos"/>
    <property type="match status" value="1"/>
</dbReference>
<dbReference type="GO" id="GO:0006506">
    <property type="term" value="P:GPI anchor biosynthetic process"/>
    <property type="evidence" value="ECO:0007669"/>
    <property type="project" value="TreeGrafter"/>
</dbReference>
<feature type="domain" description="Endonuclease/exonuclease/phosphatase" evidence="1">
    <location>
        <begin position="6"/>
        <end position="310"/>
    </location>
</feature>
<dbReference type="InterPro" id="IPR051916">
    <property type="entry name" value="GPI-anchor_lipid_remodeler"/>
</dbReference>
<sequence length="336" mass="37497">MTRIVSYNILAGGYNLRESGARRTQQLARIIRSADPDIVGVIEATHPQMTTSPMVVEELAETLGMQLVIDDEARTAREYQPALLTRLPILSTRIHKRPGLFNRSLIEVCVEERNGQPLTIFVTHLSALFYKGWAGNGIREREMTEILRIMAPLRQQNKPHLLMGDFNSLSPSDPFKASHLLRYIVNMDGLKSKTRADDGHPHLSYVVPPKLRFLKPILRVIPQSQLLCNLFDLAASCYAPRGCMRLILNAGYVDCYRRVHPHEWGFTCPAAAPAGRIDYIFASPDLAARVDICEPIIEGDGLRGEDASDHLAMTARFSLSVPAMPRVEEADSATIS</sequence>
<evidence type="ECO:0000259" key="1">
    <source>
        <dbReference type="Pfam" id="PF03372"/>
    </source>
</evidence>
<gene>
    <name evidence="2" type="ORF">KTC_53760</name>
</gene>
<accession>A0A455SX28</accession>
<proteinExistence type="predicted"/>
<evidence type="ECO:0000313" key="2">
    <source>
        <dbReference type="EMBL" id="BBH90625.1"/>
    </source>
</evidence>
<dbReference type="GO" id="GO:0016020">
    <property type="term" value="C:membrane"/>
    <property type="evidence" value="ECO:0007669"/>
    <property type="project" value="GOC"/>
</dbReference>
<dbReference type="SUPFAM" id="SSF56219">
    <property type="entry name" value="DNase I-like"/>
    <property type="match status" value="1"/>
</dbReference>
<dbReference type="PANTHER" id="PTHR14859">
    <property type="entry name" value="CALCOFLUOR WHITE HYPERSENSITIVE PROTEIN PRECURSOR"/>
    <property type="match status" value="1"/>
</dbReference>
<name>A0A455SX28_9CHLR</name>
<organism evidence="2">
    <name type="scientific">Thermosporothrix sp. COM3</name>
    <dbReference type="NCBI Taxonomy" id="2490863"/>
    <lineage>
        <taxon>Bacteria</taxon>
        <taxon>Bacillati</taxon>
        <taxon>Chloroflexota</taxon>
        <taxon>Ktedonobacteria</taxon>
        <taxon>Ktedonobacterales</taxon>
        <taxon>Thermosporotrichaceae</taxon>
        <taxon>Thermosporothrix</taxon>
    </lineage>
</organism>
<dbReference type="EMBL" id="AP019376">
    <property type="protein sequence ID" value="BBH90625.1"/>
    <property type="molecule type" value="Genomic_DNA"/>
</dbReference>
<dbReference type="GO" id="GO:0003824">
    <property type="term" value="F:catalytic activity"/>
    <property type="evidence" value="ECO:0007669"/>
    <property type="project" value="InterPro"/>
</dbReference>
<protein>
    <recommendedName>
        <fullName evidence="1">Endonuclease/exonuclease/phosphatase domain-containing protein</fullName>
    </recommendedName>
</protein>
<dbReference type="PANTHER" id="PTHR14859:SF15">
    <property type="entry name" value="ENDONUCLEASE_EXONUCLEASE_PHOSPHATASE DOMAIN-CONTAINING PROTEIN"/>
    <property type="match status" value="1"/>
</dbReference>
<dbReference type="InterPro" id="IPR036691">
    <property type="entry name" value="Endo/exonu/phosph_ase_sf"/>
</dbReference>
<dbReference type="InterPro" id="IPR005135">
    <property type="entry name" value="Endo/exonuclease/phosphatase"/>
</dbReference>
<dbReference type="AlphaFoldDB" id="A0A455SX28"/>
<reference evidence="2" key="1">
    <citation type="submission" date="2018-12" db="EMBL/GenBank/DDBJ databases">
        <title>Novel natural products biosynthetic potential of the class Ktedonobacteria.</title>
        <authorList>
            <person name="Zheng Y."/>
            <person name="Saitou A."/>
            <person name="Wang C.M."/>
            <person name="Toyoda A."/>
            <person name="Minakuchi Y."/>
            <person name="Sekiguchi Y."/>
            <person name="Ueda K."/>
            <person name="Takano H."/>
            <person name="Sakai Y."/>
            <person name="Yokota A."/>
            <person name="Yabe S."/>
        </authorList>
    </citation>
    <scope>NUCLEOTIDE SEQUENCE</scope>
    <source>
        <strain evidence="2">COM3</strain>
    </source>
</reference>
<dbReference type="Gene3D" id="3.60.10.10">
    <property type="entry name" value="Endonuclease/exonuclease/phosphatase"/>
    <property type="match status" value="2"/>
</dbReference>